<dbReference type="SUPFAM" id="SSF51294">
    <property type="entry name" value="Hedgehog/intein (Hint) domain"/>
    <property type="match status" value="1"/>
</dbReference>
<dbReference type="PANTHER" id="PTHR11274">
    <property type="entry name" value="RAD25/XP-B DNA REPAIR HELICASE"/>
    <property type="match status" value="1"/>
</dbReference>
<evidence type="ECO:0000259" key="6">
    <source>
        <dbReference type="SMART" id="SM00306"/>
    </source>
</evidence>
<evidence type="ECO:0000256" key="4">
    <source>
        <dbReference type="ARBA" id="ARBA00022840"/>
    </source>
</evidence>
<dbReference type="Pfam" id="PF04851">
    <property type="entry name" value="ResIII"/>
    <property type="match status" value="1"/>
</dbReference>
<dbReference type="GO" id="GO:0016787">
    <property type="term" value="F:hydrolase activity"/>
    <property type="evidence" value="ECO:0007669"/>
    <property type="project" value="UniProtKB-KW"/>
</dbReference>
<accession>A0A6C0EYW1</accession>
<dbReference type="SMART" id="SM00306">
    <property type="entry name" value="HintN"/>
    <property type="match status" value="1"/>
</dbReference>
<keyword evidence="2" id="KW-0378">Hydrolase</keyword>
<feature type="region of interest" description="Disordered" evidence="5">
    <location>
        <begin position="747"/>
        <end position="786"/>
    </location>
</feature>
<dbReference type="SMART" id="SM00487">
    <property type="entry name" value="DEXDc"/>
    <property type="match status" value="1"/>
</dbReference>
<dbReference type="GO" id="GO:0003677">
    <property type="term" value="F:DNA binding"/>
    <property type="evidence" value="ECO:0007669"/>
    <property type="project" value="InterPro"/>
</dbReference>
<evidence type="ECO:0000256" key="1">
    <source>
        <dbReference type="ARBA" id="ARBA00022741"/>
    </source>
</evidence>
<evidence type="ECO:0000256" key="5">
    <source>
        <dbReference type="SAM" id="MobiDB-lite"/>
    </source>
</evidence>
<dbReference type="SUPFAM" id="SSF52540">
    <property type="entry name" value="P-loop containing nucleoside triphosphate hydrolases"/>
    <property type="match status" value="2"/>
</dbReference>
<dbReference type="PROSITE" id="PS50817">
    <property type="entry name" value="INTEIN_N_TER"/>
    <property type="match status" value="1"/>
</dbReference>
<dbReference type="NCBIfam" id="TIGR01445">
    <property type="entry name" value="intein_Nterm"/>
    <property type="match status" value="1"/>
</dbReference>
<evidence type="ECO:0000313" key="8">
    <source>
        <dbReference type="EMBL" id="QHT33410.1"/>
    </source>
</evidence>
<keyword evidence="4" id="KW-0067">ATP-binding</keyword>
<dbReference type="InterPro" id="IPR027417">
    <property type="entry name" value="P-loop_NTPase"/>
</dbReference>
<dbReference type="Gene3D" id="3.40.50.300">
    <property type="entry name" value="P-loop containing nucleotide triphosphate hydrolases"/>
    <property type="match status" value="2"/>
</dbReference>
<feature type="domain" description="Helicase ATP-binding" evidence="7">
    <location>
        <begin position="124"/>
        <end position="503"/>
    </location>
</feature>
<dbReference type="AlphaFoldDB" id="A0A6C0EYW1"/>
<sequence>MKPSKVKSSKVKSVETLPINTIIQPLTNIQPPTTTSMTENYSTYLGEKGYSIFKECLSVEEQHYIRKELTVKPFIPKSPIQPNPFPIYLESQLKLYMPRYFGIDTYGPPDKILIHPGNEIALQFSGELRPYQTAIVDKYIKHVGKCGGGLLDVDPGKGKTVMALNIVSQLGKCALVIVHKSFLLNQWIERIEQFLPGARVGRIQGQIMDIENKDIVIGMLQSLSMKEYPKDTFRHFGLAIYDECFPRNTLVHTSKGPMEIGALYDLWIKRGITHNFERIETEVEKLVDTMPKILSYNQTTERFEWGQMTHAWKRHRKELLKVYLMCGSFVCTPEHKILTMNGYKCANELRIGDYIECMYNITDDGRVDISRFELYKALSPNGLLTATAFLYTDNYIPPSTPEAAHIYGKSEEGYDVYDIEVNENHNFVLKMADGMRLHPIVSNCHHMGAEVFSRCMMKVNTTYTLGLSGTMERKDGLTKVFEMFIGPVVHKEKTESEHSVLVKGIVYHVDDDEFNETPHDYMGNPKFSTMISKLCSYNHRSEFILRILAAELELNPDQQFMILAHNKSLITYLHDAIAHRNIAGGSVGYYIGGMKDAALKQSESKKIIIATYAMASEGLDIKTLTSLILASPKTDVCQSVGRILRQKHSSPLVIDIIDGHDIFMSQWYKRRKYYKSQNYKILVCDNAEYEEQNYKKDTTKWKVSWEPKSGVSKTIQSGVTSTTKTMGKTTGQKSIAEQLKITLSIPKRNDDDDRDECDECDEFEKEEAEHETKRNKSKGKSGLMGKGCLLDASALFGE</sequence>
<protein>
    <submittedName>
        <fullName evidence="8">Uncharacterized protein</fullName>
    </submittedName>
</protein>
<name>A0A6C0EYW1_9ZZZZ</name>
<feature type="compositionally biased region" description="Acidic residues" evidence="5">
    <location>
        <begin position="752"/>
        <end position="766"/>
    </location>
</feature>
<feature type="domain" description="Hint" evidence="6">
    <location>
        <begin position="242"/>
        <end position="359"/>
    </location>
</feature>
<evidence type="ECO:0000256" key="3">
    <source>
        <dbReference type="ARBA" id="ARBA00022806"/>
    </source>
</evidence>
<reference evidence="8" key="1">
    <citation type="journal article" date="2020" name="Nature">
        <title>Giant virus diversity and host interactions through global metagenomics.</title>
        <authorList>
            <person name="Schulz F."/>
            <person name="Roux S."/>
            <person name="Paez-Espino D."/>
            <person name="Jungbluth S."/>
            <person name="Walsh D.A."/>
            <person name="Denef V.J."/>
            <person name="McMahon K.D."/>
            <person name="Konstantinidis K.T."/>
            <person name="Eloe-Fadrosh E.A."/>
            <person name="Kyrpides N.C."/>
            <person name="Woyke T."/>
        </authorList>
    </citation>
    <scope>NUCLEOTIDE SEQUENCE</scope>
    <source>
        <strain evidence="8">GVMAG-M-3300009161-36</strain>
    </source>
</reference>
<dbReference type="InterPro" id="IPR003587">
    <property type="entry name" value="Hint_dom_N"/>
</dbReference>
<dbReference type="NCBIfam" id="TIGR01443">
    <property type="entry name" value="intein_Cterm"/>
    <property type="match status" value="1"/>
</dbReference>
<dbReference type="GO" id="GO:0005524">
    <property type="term" value="F:ATP binding"/>
    <property type="evidence" value="ECO:0007669"/>
    <property type="project" value="UniProtKB-KW"/>
</dbReference>
<evidence type="ECO:0000256" key="2">
    <source>
        <dbReference type="ARBA" id="ARBA00022801"/>
    </source>
</evidence>
<dbReference type="GO" id="GO:0016539">
    <property type="term" value="P:intein-mediated protein splicing"/>
    <property type="evidence" value="ECO:0007669"/>
    <property type="project" value="InterPro"/>
</dbReference>
<dbReference type="InterPro" id="IPR014001">
    <property type="entry name" value="Helicase_ATP-bd"/>
</dbReference>
<keyword evidence="3" id="KW-0347">Helicase</keyword>
<organism evidence="8">
    <name type="scientific">viral metagenome</name>
    <dbReference type="NCBI Taxonomy" id="1070528"/>
    <lineage>
        <taxon>unclassified sequences</taxon>
        <taxon>metagenomes</taxon>
        <taxon>organismal metagenomes</taxon>
    </lineage>
</organism>
<dbReference type="InterPro" id="IPR006141">
    <property type="entry name" value="Intein_N"/>
</dbReference>
<dbReference type="InterPro" id="IPR006935">
    <property type="entry name" value="Helicase/UvrB_N"/>
</dbReference>
<dbReference type="InterPro" id="IPR030934">
    <property type="entry name" value="Intein_C"/>
</dbReference>
<dbReference type="PANTHER" id="PTHR11274:SF0">
    <property type="entry name" value="GENERAL TRANSCRIPTION AND DNA REPAIR FACTOR IIH HELICASE SUBUNIT XPB"/>
    <property type="match status" value="1"/>
</dbReference>
<proteinExistence type="predicted"/>
<evidence type="ECO:0000259" key="7">
    <source>
        <dbReference type="SMART" id="SM00487"/>
    </source>
</evidence>
<dbReference type="InterPro" id="IPR050615">
    <property type="entry name" value="ATP-dep_DNA_Helicase"/>
</dbReference>
<dbReference type="PROSITE" id="PS50818">
    <property type="entry name" value="INTEIN_C_TER"/>
    <property type="match status" value="1"/>
</dbReference>
<dbReference type="Gene3D" id="2.170.16.10">
    <property type="entry name" value="Hedgehog/Intein (Hint) domain"/>
    <property type="match status" value="1"/>
</dbReference>
<keyword evidence="1" id="KW-0547">Nucleotide-binding</keyword>
<dbReference type="CDD" id="cd00081">
    <property type="entry name" value="Hint"/>
    <property type="match status" value="1"/>
</dbReference>
<dbReference type="GO" id="GO:0004386">
    <property type="term" value="F:helicase activity"/>
    <property type="evidence" value="ECO:0007669"/>
    <property type="project" value="UniProtKB-KW"/>
</dbReference>
<dbReference type="EMBL" id="MN738968">
    <property type="protein sequence ID" value="QHT33410.1"/>
    <property type="molecule type" value="Genomic_DNA"/>
</dbReference>
<dbReference type="InterPro" id="IPR036844">
    <property type="entry name" value="Hint_dom_sf"/>
</dbReference>